<dbReference type="SUPFAM" id="SSF53474">
    <property type="entry name" value="alpha/beta-Hydrolases"/>
    <property type="match status" value="1"/>
</dbReference>
<keyword evidence="3" id="KW-1185">Reference proteome</keyword>
<dbReference type="GO" id="GO:0016787">
    <property type="term" value="F:hydrolase activity"/>
    <property type="evidence" value="ECO:0007669"/>
    <property type="project" value="UniProtKB-KW"/>
</dbReference>
<proteinExistence type="predicted"/>
<feature type="domain" description="Serine aminopeptidase S33" evidence="1">
    <location>
        <begin position="75"/>
        <end position="299"/>
    </location>
</feature>
<protein>
    <submittedName>
        <fullName evidence="2">Alpha/beta hydrolase</fullName>
    </submittedName>
</protein>
<dbReference type="RefSeq" id="WP_258330740.1">
    <property type="nucleotide sequence ID" value="NZ_JAPTGG010000003.1"/>
</dbReference>
<dbReference type="Pfam" id="PF12146">
    <property type="entry name" value="Hydrolase_4"/>
    <property type="match status" value="1"/>
</dbReference>
<dbReference type="PRINTS" id="PR00111">
    <property type="entry name" value="ABHYDROLASE"/>
</dbReference>
<evidence type="ECO:0000259" key="1">
    <source>
        <dbReference type="Pfam" id="PF12146"/>
    </source>
</evidence>
<dbReference type="Proteomes" id="UP001069090">
    <property type="component" value="Unassembled WGS sequence"/>
</dbReference>
<dbReference type="Gene3D" id="3.40.50.1820">
    <property type="entry name" value="alpha/beta hydrolase"/>
    <property type="match status" value="1"/>
</dbReference>
<dbReference type="EMBL" id="JAPTGG010000003">
    <property type="protein sequence ID" value="MCZ0864588.1"/>
    <property type="molecule type" value="Genomic_DNA"/>
</dbReference>
<name>A0A9J6RJJ5_9GAMM</name>
<dbReference type="InterPro" id="IPR051044">
    <property type="entry name" value="MAG_DAG_Lipase"/>
</dbReference>
<dbReference type="InterPro" id="IPR029058">
    <property type="entry name" value="AB_hydrolase_fold"/>
</dbReference>
<reference evidence="2 3" key="1">
    <citation type="submission" date="2022-12" db="EMBL/GenBank/DDBJ databases">
        <title>Dasania phycosphaerae sp. nov., isolated from particulate material of the south coast of Korea.</title>
        <authorList>
            <person name="Jiang Y."/>
        </authorList>
    </citation>
    <scope>NUCLEOTIDE SEQUENCE [LARGE SCALE GENOMIC DNA]</scope>
    <source>
        <strain evidence="2 3">GY-19</strain>
    </source>
</reference>
<dbReference type="PANTHER" id="PTHR11614">
    <property type="entry name" value="PHOSPHOLIPASE-RELATED"/>
    <property type="match status" value="1"/>
</dbReference>
<sequence>MTEPTFNLDELLQTLPSFSLLQRPHYSQPVLDYFKYYGLDFENQFQGLQHYFGRIDCDPYHIACHYYVANDEAEAKTIVIVHGYYDHVGLYKHVIANCLEQGYNLIAFDLPGHGLSSGERTRISRFGEYQQVLKQLIALFNQQQITVNALLGQSTGAAIVMQYVLENPLPPKALVLLAPLFKPCQWRSVNVFYQIFKRFIKKLPRRFANNSQDKNFIYFLKYQDPLQARCTHLDWVGALAEWIAAFKYFKVSKNTALIVQGRDDSTVDWQNNITAIHKKLPNADIHYIDDAGHQLVNELPAIRDNVFTLINQYLRDQN</sequence>
<evidence type="ECO:0000313" key="3">
    <source>
        <dbReference type="Proteomes" id="UP001069090"/>
    </source>
</evidence>
<accession>A0A9J6RJJ5</accession>
<dbReference type="AlphaFoldDB" id="A0A9J6RJJ5"/>
<keyword evidence="2" id="KW-0378">Hydrolase</keyword>
<comment type="caution">
    <text evidence="2">The sequence shown here is derived from an EMBL/GenBank/DDBJ whole genome shotgun (WGS) entry which is preliminary data.</text>
</comment>
<dbReference type="InterPro" id="IPR022742">
    <property type="entry name" value="Hydrolase_4"/>
</dbReference>
<organism evidence="2 3">
    <name type="scientific">Dasania phycosphaerae</name>
    <dbReference type="NCBI Taxonomy" id="2950436"/>
    <lineage>
        <taxon>Bacteria</taxon>
        <taxon>Pseudomonadati</taxon>
        <taxon>Pseudomonadota</taxon>
        <taxon>Gammaproteobacteria</taxon>
        <taxon>Cellvibrionales</taxon>
        <taxon>Spongiibacteraceae</taxon>
        <taxon>Dasania</taxon>
    </lineage>
</organism>
<gene>
    <name evidence="2" type="ORF">O0V09_05215</name>
</gene>
<evidence type="ECO:0000313" key="2">
    <source>
        <dbReference type="EMBL" id="MCZ0864588.1"/>
    </source>
</evidence>
<dbReference type="InterPro" id="IPR000073">
    <property type="entry name" value="AB_hydrolase_1"/>
</dbReference>